<name>A0AAR2KRF9_PYGNA</name>
<dbReference type="Ensembl" id="ENSPNAT00000071711.1">
    <property type="protein sequence ID" value="ENSPNAP00000066903.1"/>
    <property type="gene ID" value="ENSPNAG00000033518.1"/>
</dbReference>
<dbReference type="GeneTree" id="ENSGT00990000210446"/>
<keyword evidence="2" id="KW-1185">Reference proteome</keyword>
<reference evidence="1" key="3">
    <citation type="submission" date="2025-09" db="UniProtKB">
        <authorList>
            <consortium name="Ensembl"/>
        </authorList>
    </citation>
    <scope>IDENTIFICATION</scope>
</reference>
<sequence length="65" mass="6944">ISRTRIMISAVPVLAGFPPSKAVNMRLSVGCFSLSRDDCNTNSGTTAPSFSVFTSNRKCSFLLSV</sequence>
<proteinExistence type="predicted"/>
<reference evidence="1" key="2">
    <citation type="submission" date="2025-08" db="UniProtKB">
        <authorList>
            <consortium name="Ensembl"/>
        </authorList>
    </citation>
    <scope>IDENTIFICATION</scope>
</reference>
<dbReference type="Proteomes" id="UP001501920">
    <property type="component" value="Chromosome 18"/>
</dbReference>
<accession>A0AAR2KRF9</accession>
<dbReference type="AlphaFoldDB" id="A0AAR2KRF9"/>
<evidence type="ECO:0000313" key="1">
    <source>
        <dbReference type="Ensembl" id="ENSPNAP00000066903.1"/>
    </source>
</evidence>
<evidence type="ECO:0000313" key="2">
    <source>
        <dbReference type="Proteomes" id="UP001501920"/>
    </source>
</evidence>
<organism evidence="1 2">
    <name type="scientific">Pygocentrus nattereri</name>
    <name type="common">Red-bellied piranha</name>
    <dbReference type="NCBI Taxonomy" id="42514"/>
    <lineage>
        <taxon>Eukaryota</taxon>
        <taxon>Metazoa</taxon>
        <taxon>Chordata</taxon>
        <taxon>Craniata</taxon>
        <taxon>Vertebrata</taxon>
        <taxon>Euteleostomi</taxon>
        <taxon>Actinopterygii</taxon>
        <taxon>Neopterygii</taxon>
        <taxon>Teleostei</taxon>
        <taxon>Ostariophysi</taxon>
        <taxon>Characiformes</taxon>
        <taxon>Characoidei</taxon>
        <taxon>Pygocentrus</taxon>
    </lineage>
</organism>
<reference evidence="1 2" key="1">
    <citation type="submission" date="2020-10" db="EMBL/GenBank/DDBJ databases">
        <title>Pygocentrus nattereri (red-bellied piranha) genome, fPygNat1, primary haplotype.</title>
        <authorList>
            <person name="Myers G."/>
            <person name="Meyer A."/>
            <person name="Karagic N."/>
            <person name="Pippel M."/>
            <person name="Winkler S."/>
            <person name="Tracey A."/>
            <person name="Wood J."/>
            <person name="Formenti G."/>
            <person name="Howe K."/>
            <person name="Fedrigo O."/>
            <person name="Jarvis E.D."/>
        </authorList>
    </citation>
    <scope>NUCLEOTIDE SEQUENCE [LARGE SCALE GENOMIC DNA]</scope>
</reference>
<protein>
    <submittedName>
        <fullName evidence="1">Uncharacterized protein</fullName>
    </submittedName>
</protein>